<dbReference type="Gene3D" id="1.20.1090.10">
    <property type="entry name" value="Dehydroquinate synthase-like - alpha domain"/>
    <property type="match status" value="1"/>
</dbReference>
<comment type="cofactor">
    <cofactor evidence="1">
        <name>NAD(+)</name>
        <dbReference type="ChEBI" id="CHEBI:57540"/>
    </cofactor>
</comment>
<evidence type="ECO:0000259" key="12">
    <source>
        <dbReference type="Pfam" id="PF01761"/>
    </source>
</evidence>
<dbReference type="GO" id="GO:0046872">
    <property type="term" value="F:metal ion binding"/>
    <property type="evidence" value="ECO:0007669"/>
    <property type="project" value="UniProtKB-KW"/>
</dbReference>
<dbReference type="FunFam" id="3.40.50.1970:FF:000007">
    <property type="entry name" value="Pentafunctional AROM polypeptide"/>
    <property type="match status" value="1"/>
</dbReference>
<sequence length="352" mass="38952">MSSVVIAPIAESLAAFLQKNNFSFIATIVDNHTYRHCYPAIKPLLNKHTLIRIKSGEEQKHLQTCETIWEALTKANFDRHALVLNLGGGVIGDMGGFCAATYKRGITFAQIPTTLLSQVDASVGGKLGIDFQGFKNHIGVFQLPETVLIDTAFLKTLPASELRSGFAEIIKHCLIADGAKWDEIRRKELADQDWQDLVAHSVAVKQRVVEQDPTEKGLRKILNFGHTLGHAVETYFLTRSAEAAPKRGGQTGRLLHGEAIAVGMIAEAYIAFTRQMIEERLLAQIEEYVFSVYGRVALTDADIEPILALTLQDKKNKGKQVRMALLDGYGSCAYDIAVTKTEMQQALDYYRG</sequence>
<proteinExistence type="predicted"/>
<dbReference type="CDD" id="cd08195">
    <property type="entry name" value="DHQS"/>
    <property type="match status" value="1"/>
</dbReference>
<dbReference type="OrthoDB" id="9806583at2"/>
<evidence type="ECO:0000256" key="2">
    <source>
        <dbReference type="ARBA" id="ARBA00001941"/>
    </source>
</evidence>
<evidence type="ECO:0000256" key="10">
    <source>
        <dbReference type="ARBA" id="ARBA00023285"/>
    </source>
</evidence>
<dbReference type="AlphaFoldDB" id="A0A1S2VJH6"/>
<dbReference type="EC" id="4.2.3.4" evidence="11"/>
<comment type="caution">
    <text evidence="14">The sequence shown here is derived from an EMBL/GenBank/DDBJ whole genome shotgun (WGS) entry which is preliminary data.</text>
</comment>
<keyword evidence="5" id="KW-0479">Metal-binding</keyword>
<dbReference type="GO" id="GO:0009073">
    <property type="term" value="P:aromatic amino acid family biosynthetic process"/>
    <property type="evidence" value="ECO:0007669"/>
    <property type="project" value="InterPro"/>
</dbReference>
<evidence type="ECO:0000256" key="4">
    <source>
        <dbReference type="ARBA" id="ARBA00003485"/>
    </source>
</evidence>
<dbReference type="RefSeq" id="WP_071504056.1">
    <property type="nucleotide sequence ID" value="NZ_MORL01000007.1"/>
</dbReference>
<dbReference type="Pfam" id="PF24621">
    <property type="entry name" value="DHQS_C"/>
    <property type="match status" value="1"/>
</dbReference>
<evidence type="ECO:0000256" key="3">
    <source>
        <dbReference type="ARBA" id="ARBA00001947"/>
    </source>
</evidence>
<keyword evidence="15" id="KW-1185">Reference proteome</keyword>
<dbReference type="PANTHER" id="PTHR43622">
    <property type="entry name" value="3-DEHYDROQUINATE SYNTHASE"/>
    <property type="match status" value="1"/>
</dbReference>
<dbReference type="GO" id="GO:0003856">
    <property type="term" value="F:3-dehydroquinate synthase activity"/>
    <property type="evidence" value="ECO:0007669"/>
    <property type="project" value="UniProtKB-UniRule"/>
</dbReference>
<reference evidence="14 15" key="1">
    <citation type="submission" date="2016-10" db="EMBL/GenBank/DDBJ databases">
        <title>Arsenicibacter rosenii gen. nov., sp. nov., an efficient arsenic-methylating bacterium isolated from an arsenic-contaminated paddy soil.</title>
        <authorList>
            <person name="Huang K."/>
        </authorList>
    </citation>
    <scope>NUCLEOTIDE SEQUENCE [LARGE SCALE GENOMIC DNA]</scope>
    <source>
        <strain evidence="14 15">SM-1</strain>
    </source>
</reference>
<evidence type="ECO:0000256" key="6">
    <source>
        <dbReference type="ARBA" id="ARBA00022741"/>
    </source>
</evidence>
<keyword evidence="7" id="KW-0862">Zinc</keyword>
<dbReference type="GO" id="GO:0000166">
    <property type="term" value="F:nucleotide binding"/>
    <property type="evidence" value="ECO:0007669"/>
    <property type="project" value="UniProtKB-KW"/>
</dbReference>
<keyword evidence="6" id="KW-0547">Nucleotide-binding</keyword>
<dbReference type="GO" id="GO:0009423">
    <property type="term" value="P:chorismate biosynthetic process"/>
    <property type="evidence" value="ECO:0007669"/>
    <property type="project" value="UniProtKB-UniRule"/>
</dbReference>
<dbReference type="GO" id="GO:0005737">
    <property type="term" value="C:cytoplasm"/>
    <property type="evidence" value="ECO:0007669"/>
    <property type="project" value="InterPro"/>
</dbReference>
<keyword evidence="8" id="KW-0520">NAD</keyword>
<dbReference type="InterPro" id="IPR030960">
    <property type="entry name" value="DHQS/DOIS_N"/>
</dbReference>
<organism evidence="14 15">
    <name type="scientific">Arsenicibacter rosenii</name>
    <dbReference type="NCBI Taxonomy" id="1750698"/>
    <lineage>
        <taxon>Bacteria</taxon>
        <taxon>Pseudomonadati</taxon>
        <taxon>Bacteroidota</taxon>
        <taxon>Cytophagia</taxon>
        <taxon>Cytophagales</taxon>
        <taxon>Spirosomataceae</taxon>
        <taxon>Arsenicibacter</taxon>
    </lineage>
</organism>
<comment type="cofactor">
    <cofactor evidence="3">
        <name>Zn(2+)</name>
        <dbReference type="ChEBI" id="CHEBI:29105"/>
    </cofactor>
</comment>
<dbReference type="NCBIfam" id="TIGR01357">
    <property type="entry name" value="aroB"/>
    <property type="match status" value="1"/>
</dbReference>
<evidence type="ECO:0000256" key="5">
    <source>
        <dbReference type="ARBA" id="ARBA00022723"/>
    </source>
</evidence>
<feature type="domain" description="3-dehydroquinate synthase C-terminal" evidence="13">
    <location>
        <begin position="165"/>
        <end position="316"/>
    </location>
</feature>
<dbReference type="Proteomes" id="UP000181790">
    <property type="component" value="Unassembled WGS sequence"/>
</dbReference>
<dbReference type="PIRSF" id="PIRSF001455">
    <property type="entry name" value="DHQ_synth"/>
    <property type="match status" value="1"/>
</dbReference>
<accession>A0A1S2VJH6</accession>
<protein>
    <recommendedName>
        <fullName evidence="11">3-dehydroquinate synthase</fullName>
        <ecNumber evidence="11">4.2.3.4</ecNumber>
    </recommendedName>
</protein>
<evidence type="ECO:0000259" key="13">
    <source>
        <dbReference type="Pfam" id="PF24621"/>
    </source>
</evidence>
<name>A0A1S2VJH6_9BACT</name>
<dbReference type="InterPro" id="IPR016037">
    <property type="entry name" value="DHQ_synth_AroB"/>
</dbReference>
<evidence type="ECO:0000256" key="1">
    <source>
        <dbReference type="ARBA" id="ARBA00001911"/>
    </source>
</evidence>
<feature type="domain" description="3-dehydroquinate synthase N-terminal" evidence="12">
    <location>
        <begin position="51"/>
        <end position="163"/>
    </location>
</feature>
<comment type="function">
    <text evidence="4">Catalyzes the conversion of 3-deoxy-D-arabino-heptulosonate 7-phosphate (DAHP) to dehydroquinate (DHQ).</text>
</comment>
<keyword evidence="9" id="KW-0456">Lyase</keyword>
<dbReference type="Pfam" id="PF01761">
    <property type="entry name" value="DHQ_synthase"/>
    <property type="match status" value="1"/>
</dbReference>
<dbReference type="InterPro" id="IPR050071">
    <property type="entry name" value="Dehydroquinate_synthase"/>
</dbReference>
<evidence type="ECO:0000256" key="7">
    <source>
        <dbReference type="ARBA" id="ARBA00022833"/>
    </source>
</evidence>
<dbReference type="InterPro" id="IPR030963">
    <property type="entry name" value="DHQ_synth_fam"/>
</dbReference>
<evidence type="ECO:0000256" key="8">
    <source>
        <dbReference type="ARBA" id="ARBA00023027"/>
    </source>
</evidence>
<dbReference type="PANTHER" id="PTHR43622:SF1">
    <property type="entry name" value="3-DEHYDROQUINATE SYNTHASE"/>
    <property type="match status" value="1"/>
</dbReference>
<dbReference type="SUPFAM" id="SSF56796">
    <property type="entry name" value="Dehydroquinate synthase-like"/>
    <property type="match status" value="1"/>
</dbReference>
<evidence type="ECO:0000313" key="14">
    <source>
        <dbReference type="EMBL" id="OIN58385.1"/>
    </source>
</evidence>
<evidence type="ECO:0000256" key="11">
    <source>
        <dbReference type="NCBIfam" id="TIGR01357"/>
    </source>
</evidence>
<gene>
    <name evidence="14" type="ORF">BLX24_15450</name>
</gene>
<keyword evidence="10" id="KW-0170">Cobalt</keyword>
<evidence type="ECO:0000313" key="15">
    <source>
        <dbReference type="Proteomes" id="UP000181790"/>
    </source>
</evidence>
<evidence type="ECO:0000256" key="9">
    <source>
        <dbReference type="ARBA" id="ARBA00023239"/>
    </source>
</evidence>
<dbReference type="EMBL" id="MORL01000007">
    <property type="protein sequence ID" value="OIN58385.1"/>
    <property type="molecule type" value="Genomic_DNA"/>
</dbReference>
<dbReference type="InterPro" id="IPR056179">
    <property type="entry name" value="DHQS_C"/>
</dbReference>
<dbReference type="Gene3D" id="3.40.50.1970">
    <property type="match status" value="1"/>
</dbReference>
<comment type="cofactor">
    <cofactor evidence="2">
        <name>Co(2+)</name>
        <dbReference type="ChEBI" id="CHEBI:48828"/>
    </cofactor>
</comment>